<dbReference type="SUPFAM" id="SSF52540">
    <property type="entry name" value="P-loop containing nucleoside triphosphate hydrolases"/>
    <property type="match status" value="1"/>
</dbReference>
<proteinExistence type="predicted"/>
<reference evidence="2" key="1">
    <citation type="journal article" date="2013" name="Environ. Microbiol.">
        <title>Microbiota from the distal guts of lean and obese adolescents exhibit partial functional redundancy besides clear differences in community structure.</title>
        <authorList>
            <person name="Ferrer M."/>
            <person name="Ruiz A."/>
            <person name="Lanza F."/>
            <person name="Haange S.B."/>
            <person name="Oberbach A."/>
            <person name="Till H."/>
            <person name="Bargiela R."/>
            <person name="Campoy C."/>
            <person name="Segura M.T."/>
            <person name="Richter M."/>
            <person name="von Bergen M."/>
            <person name="Seifert J."/>
            <person name="Suarez A."/>
        </authorList>
    </citation>
    <scope>NUCLEOTIDE SEQUENCE</scope>
</reference>
<evidence type="ECO:0000313" key="2">
    <source>
        <dbReference type="EMBL" id="EKC55353.1"/>
    </source>
</evidence>
<feature type="non-terminal residue" evidence="2">
    <location>
        <position position="402"/>
    </location>
</feature>
<sequence length="402" mass="46118">ETRNLDFRNVILLSMNDDNFPGSVVTGTSFIPYNLRAAYALPTPEHHEGVYAYYFYRLLQRAENVRMLYCAHADDKTTGEQSRYIYQLEYETPFEILRREVGIDVNRMETLPIEVPKQGETAEKLARFLAPDDPVRLSPTAFFRYVACPLRFYFHSVARLEPDDEISEEVDAPMFGTILHAALQRLYAPFVGKTGYGEALRALTRSSEVEKAVVAAINENYLQDVEATVEDYSGNLLLVKDIVIRYIRGGVLPYDAAHDDFTVEGLEERIGQEFAFESAGKSLRVVFGGLADRIDRLPDGTLRVVDYKTGEPHLDFQGVEALFRGEAKQRQSNILQTLLYSMMLFHSRGVDAEPTLYYVRAMHRDDYSSRLVDRELGRTGVRYSEYREPFERLLRETLAEMF</sequence>
<comment type="caution">
    <text evidence="2">The sequence shown here is derived from an EMBL/GenBank/DDBJ whole genome shotgun (WGS) entry which is preliminary data.</text>
</comment>
<gene>
    <name evidence="2" type="ORF">LEA_15393</name>
</gene>
<organism evidence="2">
    <name type="scientific">human gut metagenome</name>
    <dbReference type="NCBI Taxonomy" id="408170"/>
    <lineage>
        <taxon>unclassified sequences</taxon>
        <taxon>metagenomes</taxon>
        <taxon>organismal metagenomes</taxon>
    </lineage>
</organism>
<dbReference type="Gene3D" id="3.90.320.10">
    <property type="match status" value="1"/>
</dbReference>
<evidence type="ECO:0000259" key="1">
    <source>
        <dbReference type="Pfam" id="PF12705"/>
    </source>
</evidence>
<feature type="domain" description="PD-(D/E)XK endonuclease-like" evidence="1">
    <location>
        <begin position="136"/>
        <end position="401"/>
    </location>
</feature>
<dbReference type="InterPro" id="IPR011335">
    <property type="entry name" value="Restrct_endonuc-II-like"/>
</dbReference>
<protein>
    <recommendedName>
        <fullName evidence="1">PD-(D/E)XK endonuclease-like domain-containing protein</fullName>
    </recommendedName>
</protein>
<dbReference type="AlphaFoldDB" id="K1SCT1"/>
<dbReference type="SUPFAM" id="SSF52980">
    <property type="entry name" value="Restriction endonuclease-like"/>
    <property type="match status" value="1"/>
</dbReference>
<feature type="non-terminal residue" evidence="2">
    <location>
        <position position="1"/>
    </location>
</feature>
<dbReference type="InterPro" id="IPR011604">
    <property type="entry name" value="PDDEXK-like_dom_sf"/>
</dbReference>
<name>K1SCT1_9ZZZZ</name>
<dbReference type="InterPro" id="IPR027417">
    <property type="entry name" value="P-loop_NTPase"/>
</dbReference>
<accession>K1SCT1</accession>
<dbReference type="EMBL" id="AJWY01010508">
    <property type="protein sequence ID" value="EKC55353.1"/>
    <property type="molecule type" value="Genomic_DNA"/>
</dbReference>
<dbReference type="InterPro" id="IPR038726">
    <property type="entry name" value="PDDEXK_AddAB-type"/>
</dbReference>
<dbReference type="Pfam" id="PF12705">
    <property type="entry name" value="PDDEXK_1"/>
    <property type="match status" value="1"/>
</dbReference>